<evidence type="ECO:0000256" key="19">
    <source>
        <dbReference type="RuleBase" id="RU000304"/>
    </source>
</evidence>
<dbReference type="GO" id="GO:0000287">
    <property type="term" value="F:magnesium ion binding"/>
    <property type="evidence" value="ECO:0007669"/>
    <property type="project" value="UniProtKB-ARBA"/>
</dbReference>
<dbReference type="PROSITE" id="PS50011">
    <property type="entry name" value="PROTEIN_KINASE_DOM"/>
    <property type="match status" value="1"/>
</dbReference>
<protein>
    <recommendedName>
        <fullName evidence="3">non-specific serine/threonine protein kinase</fullName>
        <ecNumber evidence="3">2.7.11.1</ecNumber>
    </recommendedName>
</protein>
<comment type="catalytic activity">
    <reaction evidence="16">
        <text>L-threonyl-[protein] + ATP = O-phospho-L-threonyl-[protein] + ADP + H(+)</text>
        <dbReference type="Rhea" id="RHEA:46608"/>
        <dbReference type="Rhea" id="RHEA-COMP:11060"/>
        <dbReference type="Rhea" id="RHEA-COMP:11605"/>
        <dbReference type="ChEBI" id="CHEBI:15378"/>
        <dbReference type="ChEBI" id="CHEBI:30013"/>
        <dbReference type="ChEBI" id="CHEBI:30616"/>
        <dbReference type="ChEBI" id="CHEBI:61977"/>
        <dbReference type="ChEBI" id="CHEBI:456216"/>
        <dbReference type="EC" id="2.7.11.1"/>
    </reaction>
</comment>
<dbReference type="PIRSF" id="PIRSF000654">
    <property type="entry name" value="Integrin-linked_kinase"/>
    <property type="match status" value="1"/>
</dbReference>
<dbReference type="PROSITE" id="PS00108">
    <property type="entry name" value="PROTEIN_KINASE_ST"/>
    <property type="match status" value="1"/>
</dbReference>
<evidence type="ECO:0000256" key="12">
    <source>
        <dbReference type="ARBA" id="ARBA00022840"/>
    </source>
</evidence>
<evidence type="ECO:0000256" key="14">
    <source>
        <dbReference type="ARBA" id="ARBA00022843"/>
    </source>
</evidence>
<comment type="catalytic activity">
    <reaction evidence="17">
        <text>L-seryl-[protein] + ATP = O-phospho-L-seryl-[protein] + ADP + H(+)</text>
        <dbReference type="Rhea" id="RHEA:17989"/>
        <dbReference type="Rhea" id="RHEA-COMP:9863"/>
        <dbReference type="Rhea" id="RHEA-COMP:11604"/>
        <dbReference type="ChEBI" id="CHEBI:15378"/>
        <dbReference type="ChEBI" id="CHEBI:29999"/>
        <dbReference type="ChEBI" id="CHEBI:30616"/>
        <dbReference type="ChEBI" id="CHEBI:83421"/>
        <dbReference type="ChEBI" id="CHEBI:456216"/>
        <dbReference type="EC" id="2.7.11.1"/>
    </reaction>
</comment>
<dbReference type="PROSITE" id="PS00107">
    <property type="entry name" value="PROTEIN_KINASE_ATP"/>
    <property type="match status" value="1"/>
</dbReference>
<comment type="cofactor">
    <cofactor evidence="1">
        <name>Mg(2+)</name>
        <dbReference type="ChEBI" id="CHEBI:18420"/>
    </cofactor>
</comment>
<reference evidence="21 22" key="1">
    <citation type="submission" date="2018-01" db="EMBL/GenBank/DDBJ databases">
        <title>Comparison of the Chinese Bamboo Partridge and Red Junglefowl genome sequences highlights the importance of demography in genome evolution.</title>
        <authorList>
            <person name="Tiley G.P."/>
            <person name="Kimball R.T."/>
            <person name="Braun E.L."/>
            <person name="Burleigh J.G."/>
        </authorList>
    </citation>
    <scope>NUCLEOTIDE SEQUENCE [LARGE SCALE GENOMIC DNA]</scope>
    <source>
        <strain evidence="21">RTK389</strain>
        <tissue evidence="21">Blood</tissue>
    </source>
</reference>
<dbReference type="InterPro" id="IPR000719">
    <property type="entry name" value="Prot_kinase_dom"/>
</dbReference>
<evidence type="ECO:0000256" key="18">
    <source>
        <dbReference type="PROSITE-ProRule" id="PRU10141"/>
    </source>
</evidence>
<dbReference type="GO" id="GO:0005524">
    <property type="term" value="F:ATP binding"/>
    <property type="evidence" value="ECO:0007669"/>
    <property type="project" value="UniProtKB-UniRule"/>
</dbReference>
<keyword evidence="14" id="KW-0832">Ubl conjugation</keyword>
<dbReference type="GO" id="GO:0007283">
    <property type="term" value="P:spermatogenesis"/>
    <property type="evidence" value="ECO:0007669"/>
    <property type="project" value="UniProtKB-KW"/>
</dbReference>
<evidence type="ECO:0000256" key="7">
    <source>
        <dbReference type="ARBA" id="ARBA00022679"/>
    </source>
</evidence>
<dbReference type="Gene3D" id="1.10.510.10">
    <property type="entry name" value="Transferase(Phosphotransferase) domain 1"/>
    <property type="match status" value="1"/>
</dbReference>
<dbReference type="GO" id="GO:0005737">
    <property type="term" value="C:cytoplasm"/>
    <property type="evidence" value="ECO:0007669"/>
    <property type="project" value="TreeGrafter"/>
</dbReference>
<comment type="similarity">
    <text evidence="2">Belongs to the protein kinase superfamily. CAMK Ser/Thr protein kinase family.</text>
</comment>
<comment type="caution">
    <text evidence="21">The sequence shown here is derived from an EMBL/GenBank/DDBJ whole genome shotgun (WGS) entry which is preliminary data.</text>
</comment>
<evidence type="ECO:0000256" key="4">
    <source>
        <dbReference type="ARBA" id="ARBA00022473"/>
    </source>
</evidence>
<evidence type="ECO:0000256" key="1">
    <source>
        <dbReference type="ARBA" id="ARBA00001946"/>
    </source>
</evidence>
<dbReference type="InterPro" id="IPR011009">
    <property type="entry name" value="Kinase-like_dom_sf"/>
</dbReference>
<keyword evidence="11" id="KW-0221">Differentiation</keyword>
<dbReference type="PANTHER" id="PTHR24346:SF102">
    <property type="entry name" value="TESTIS-SPECIFIC SERINE_THREONINE-PROTEIN KINASE 1"/>
    <property type="match status" value="1"/>
</dbReference>
<dbReference type="InterPro" id="IPR017441">
    <property type="entry name" value="Protein_kinase_ATP_BS"/>
</dbReference>
<dbReference type="OrthoDB" id="541276at2759"/>
<dbReference type="GO" id="GO:0000226">
    <property type="term" value="P:microtubule cytoskeleton organization"/>
    <property type="evidence" value="ECO:0007669"/>
    <property type="project" value="TreeGrafter"/>
</dbReference>
<keyword evidence="4" id="KW-0217">Developmental protein</keyword>
<evidence type="ECO:0000256" key="10">
    <source>
        <dbReference type="ARBA" id="ARBA00022777"/>
    </source>
</evidence>
<sequence>MPTEGTGSPGHCDAVVELLGVDLRLNGPGVREDMEEFLLASGYQLGKTIGEGTYSKVKEAFSHKHRKKVAIKIIDKSASPEEFIQKFLPRELQIIERLDHKNIIHVYEVLESADGKIYLAMELAEDGDIFDYVAHRGPLPEHCAGALFCQLVEAIRYCHGCGVAHRDLKCENVLLQGHTVKLTDFSFAKQLPVGSRELSRTFCGSVAYAAPEVLQGVPHDSHKGDIWSLGVILYVLLCAQLPFDDTNIPQMLCQQQKGVSLPGHLGVSRTCQDLLKRLLEPDMVLRPSVERLSRHPWLARP</sequence>
<evidence type="ECO:0000256" key="16">
    <source>
        <dbReference type="ARBA" id="ARBA00047899"/>
    </source>
</evidence>
<dbReference type="GO" id="GO:0050321">
    <property type="term" value="F:tau-protein kinase activity"/>
    <property type="evidence" value="ECO:0007669"/>
    <property type="project" value="TreeGrafter"/>
</dbReference>
<dbReference type="GO" id="GO:0035556">
    <property type="term" value="P:intracellular signal transduction"/>
    <property type="evidence" value="ECO:0007669"/>
    <property type="project" value="TreeGrafter"/>
</dbReference>
<evidence type="ECO:0000256" key="13">
    <source>
        <dbReference type="ARBA" id="ARBA00022842"/>
    </source>
</evidence>
<evidence type="ECO:0000256" key="9">
    <source>
        <dbReference type="ARBA" id="ARBA00022741"/>
    </source>
</evidence>
<feature type="domain" description="Protein kinase" evidence="20">
    <location>
        <begin position="43"/>
        <end position="298"/>
    </location>
</feature>
<evidence type="ECO:0000256" key="6">
    <source>
        <dbReference type="ARBA" id="ARBA00022553"/>
    </source>
</evidence>
<dbReference type="Pfam" id="PF00069">
    <property type="entry name" value="Pkinase"/>
    <property type="match status" value="1"/>
</dbReference>
<dbReference type="SMART" id="SM00220">
    <property type="entry name" value="S_TKc"/>
    <property type="match status" value="1"/>
</dbReference>
<dbReference type="AlphaFoldDB" id="A0A2P4T2P8"/>
<feature type="binding site" evidence="18">
    <location>
        <position position="72"/>
    </location>
    <ligand>
        <name>ATP</name>
        <dbReference type="ChEBI" id="CHEBI:30616"/>
    </ligand>
</feature>
<organism evidence="21 22">
    <name type="scientific">Bambusicola thoracicus</name>
    <name type="common">Chinese bamboo-partridge</name>
    <name type="synonym">Perdix thoracica</name>
    <dbReference type="NCBI Taxonomy" id="9083"/>
    <lineage>
        <taxon>Eukaryota</taxon>
        <taxon>Metazoa</taxon>
        <taxon>Chordata</taxon>
        <taxon>Craniata</taxon>
        <taxon>Vertebrata</taxon>
        <taxon>Euteleostomi</taxon>
        <taxon>Archelosauria</taxon>
        <taxon>Archosauria</taxon>
        <taxon>Dinosauria</taxon>
        <taxon>Saurischia</taxon>
        <taxon>Theropoda</taxon>
        <taxon>Coelurosauria</taxon>
        <taxon>Aves</taxon>
        <taxon>Neognathae</taxon>
        <taxon>Galloanserae</taxon>
        <taxon>Galliformes</taxon>
        <taxon>Phasianidae</taxon>
        <taxon>Perdicinae</taxon>
        <taxon>Bambusicola</taxon>
    </lineage>
</organism>
<accession>A0A2P4T2P8</accession>
<dbReference type="InterPro" id="IPR008271">
    <property type="entry name" value="Ser/Thr_kinase_AS"/>
</dbReference>
<evidence type="ECO:0000256" key="3">
    <source>
        <dbReference type="ARBA" id="ARBA00012513"/>
    </source>
</evidence>
<dbReference type="EC" id="2.7.11.1" evidence="3"/>
<evidence type="ECO:0000259" key="20">
    <source>
        <dbReference type="PROSITE" id="PS50011"/>
    </source>
</evidence>
<dbReference type="EMBL" id="PPHD01011102">
    <property type="protein sequence ID" value="POI30631.1"/>
    <property type="molecule type" value="Genomic_DNA"/>
</dbReference>
<evidence type="ECO:0000256" key="15">
    <source>
        <dbReference type="ARBA" id="ARBA00022871"/>
    </source>
</evidence>
<keyword evidence="10" id="KW-0418">Kinase</keyword>
<dbReference type="PANTHER" id="PTHR24346">
    <property type="entry name" value="MAP/MICROTUBULE AFFINITY-REGULATING KINASE"/>
    <property type="match status" value="1"/>
</dbReference>
<keyword evidence="8" id="KW-0479">Metal-binding</keyword>
<evidence type="ECO:0000313" key="21">
    <source>
        <dbReference type="EMBL" id="POI30631.1"/>
    </source>
</evidence>
<evidence type="ECO:0000256" key="5">
    <source>
        <dbReference type="ARBA" id="ARBA00022527"/>
    </source>
</evidence>
<dbReference type="GO" id="GO:0030154">
    <property type="term" value="P:cell differentiation"/>
    <property type="evidence" value="ECO:0007669"/>
    <property type="project" value="UniProtKB-KW"/>
</dbReference>
<keyword evidence="15" id="KW-0744">Spermatogenesis</keyword>
<keyword evidence="5 19" id="KW-0723">Serine/threonine-protein kinase</keyword>
<evidence type="ECO:0000256" key="17">
    <source>
        <dbReference type="ARBA" id="ARBA00048679"/>
    </source>
</evidence>
<dbReference type="FunFam" id="3.30.200.20:FF:000042">
    <property type="entry name" value="Aurora kinase A"/>
    <property type="match status" value="1"/>
</dbReference>
<evidence type="ECO:0000313" key="22">
    <source>
        <dbReference type="Proteomes" id="UP000237246"/>
    </source>
</evidence>
<keyword evidence="7" id="KW-0808">Transferase</keyword>
<name>A0A2P4T2P8_BAMTH</name>
<evidence type="ECO:0000256" key="8">
    <source>
        <dbReference type="ARBA" id="ARBA00022723"/>
    </source>
</evidence>
<keyword evidence="9 18" id="KW-0547">Nucleotide-binding</keyword>
<dbReference type="FunFam" id="1.10.510.10:FF:000658">
    <property type="entry name" value="Protein CBG12184"/>
    <property type="match status" value="1"/>
</dbReference>
<dbReference type="SUPFAM" id="SSF56112">
    <property type="entry name" value="Protein kinase-like (PK-like)"/>
    <property type="match status" value="1"/>
</dbReference>
<keyword evidence="13" id="KW-0460">Magnesium</keyword>
<keyword evidence="12 18" id="KW-0067">ATP-binding</keyword>
<evidence type="ECO:0000256" key="2">
    <source>
        <dbReference type="ARBA" id="ARBA00006692"/>
    </source>
</evidence>
<keyword evidence="22" id="KW-1185">Reference proteome</keyword>
<gene>
    <name evidence="21" type="ORF">CIB84_005621</name>
</gene>
<proteinExistence type="inferred from homology"/>
<keyword evidence="6" id="KW-0597">Phosphoprotein</keyword>
<evidence type="ECO:0000256" key="11">
    <source>
        <dbReference type="ARBA" id="ARBA00022782"/>
    </source>
</evidence>
<dbReference type="Proteomes" id="UP000237246">
    <property type="component" value="Unassembled WGS sequence"/>
</dbReference>